<evidence type="ECO:0000313" key="1">
    <source>
        <dbReference type="EMBL" id="JAH51569.1"/>
    </source>
</evidence>
<protein>
    <submittedName>
        <fullName evidence="1">Uncharacterized protein</fullName>
    </submittedName>
</protein>
<reference evidence="1" key="2">
    <citation type="journal article" date="2015" name="Fish Shellfish Immunol.">
        <title>Early steps in the European eel (Anguilla anguilla)-Vibrio vulnificus interaction in the gills: Role of the RtxA13 toxin.</title>
        <authorList>
            <person name="Callol A."/>
            <person name="Pajuelo D."/>
            <person name="Ebbesson L."/>
            <person name="Teles M."/>
            <person name="MacKenzie S."/>
            <person name="Amaro C."/>
        </authorList>
    </citation>
    <scope>NUCLEOTIDE SEQUENCE</scope>
</reference>
<dbReference type="AlphaFoldDB" id="A0A0E9TCY8"/>
<organism evidence="1">
    <name type="scientific">Anguilla anguilla</name>
    <name type="common">European freshwater eel</name>
    <name type="synonym">Muraena anguilla</name>
    <dbReference type="NCBI Taxonomy" id="7936"/>
    <lineage>
        <taxon>Eukaryota</taxon>
        <taxon>Metazoa</taxon>
        <taxon>Chordata</taxon>
        <taxon>Craniata</taxon>
        <taxon>Vertebrata</taxon>
        <taxon>Euteleostomi</taxon>
        <taxon>Actinopterygii</taxon>
        <taxon>Neopterygii</taxon>
        <taxon>Teleostei</taxon>
        <taxon>Anguilliformes</taxon>
        <taxon>Anguillidae</taxon>
        <taxon>Anguilla</taxon>
    </lineage>
</organism>
<proteinExistence type="predicted"/>
<dbReference type="EMBL" id="GBXM01057008">
    <property type="protein sequence ID" value="JAH51569.1"/>
    <property type="molecule type" value="Transcribed_RNA"/>
</dbReference>
<accession>A0A0E9TCY8</accession>
<reference evidence="1" key="1">
    <citation type="submission" date="2014-11" db="EMBL/GenBank/DDBJ databases">
        <authorList>
            <person name="Amaro Gonzalez C."/>
        </authorList>
    </citation>
    <scope>NUCLEOTIDE SEQUENCE</scope>
</reference>
<name>A0A0E9TCY8_ANGAN</name>
<sequence length="43" mass="5129">MMHWQFLSLRKQWLQWPRYSEAKRQADRGSLIVGVNLGIAFPL</sequence>